<organism evidence="5 6">
    <name type="scientific">Thomasclavelia ramosa DSM 1402</name>
    <dbReference type="NCBI Taxonomy" id="445974"/>
    <lineage>
        <taxon>Bacteria</taxon>
        <taxon>Bacillati</taxon>
        <taxon>Bacillota</taxon>
        <taxon>Erysipelotrichia</taxon>
        <taxon>Erysipelotrichales</taxon>
        <taxon>Coprobacillaceae</taxon>
        <taxon>Thomasclavelia</taxon>
    </lineage>
</organism>
<evidence type="ECO:0000256" key="2">
    <source>
        <dbReference type="ARBA" id="ARBA00023004"/>
    </source>
</evidence>
<dbReference type="HOGENOM" id="CLU_061145_0_0_9"/>
<feature type="domain" description="4Fe-4S ferredoxin-type" evidence="4">
    <location>
        <begin position="362"/>
        <end position="391"/>
    </location>
</feature>
<evidence type="ECO:0000256" key="1">
    <source>
        <dbReference type="ARBA" id="ARBA00022723"/>
    </source>
</evidence>
<dbReference type="EMBL" id="ABFX02000008">
    <property type="protein sequence ID" value="EDS17353.1"/>
    <property type="molecule type" value="Genomic_DNA"/>
</dbReference>
<dbReference type="InterPro" id="IPR053135">
    <property type="entry name" value="AKR2_Oxidoreductase"/>
</dbReference>
<dbReference type="Pfam" id="PF00248">
    <property type="entry name" value="Aldo_ket_red"/>
    <property type="match status" value="1"/>
</dbReference>
<dbReference type="Gene3D" id="3.20.20.100">
    <property type="entry name" value="NADP-dependent oxidoreductase domain"/>
    <property type="match status" value="1"/>
</dbReference>
<dbReference type="PANTHER" id="PTHR43312">
    <property type="entry name" value="D-THREO-ALDOSE 1-DEHYDROGENASE"/>
    <property type="match status" value="1"/>
</dbReference>
<dbReference type="SUPFAM" id="SSF46548">
    <property type="entry name" value="alpha-helical ferredoxin"/>
    <property type="match status" value="1"/>
</dbReference>
<name>B0N6B5_9FIRM</name>
<dbReference type="InterPro" id="IPR036812">
    <property type="entry name" value="NAD(P)_OxRdtase_dom_sf"/>
</dbReference>
<dbReference type="PANTHER" id="PTHR43312:SF1">
    <property type="entry name" value="NADP-DEPENDENT OXIDOREDUCTASE DOMAIN-CONTAINING PROTEIN"/>
    <property type="match status" value="1"/>
</dbReference>
<evidence type="ECO:0000259" key="4">
    <source>
        <dbReference type="PROSITE" id="PS51379"/>
    </source>
</evidence>
<dbReference type="CDD" id="cd19100">
    <property type="entry name" value="AKR_unchar"/>
    <property type="match status" value="1"/>
</dbReference>
<proteinExistence type="predicted"/>
<dbReference type="InterPro" id="IPR017896">
    <property type="entry name" value="4Fe4S_Fe-S-bd"/>
</dbReference>
<dbReference type="GO" id="GO:0046872">
    <property type="term" value="F:metal ion binding"/>
    <property type="evidence" value="ECO:0007669"/>
    <property type="project" value="UniProtKB-KW"/>
</dbReference>
<keyword evidence="1" id="KW-0479">Metal-binding</keyword>
<dbReference type="eggNOG" id="COG1453">
    <property type="taxonomic scope" value="Bacteria"/>
</dbReference>
<keyword evidence="3" id="KW-0411">Iron-sulfur</keyword>
<keyword evidence="6" id="KW-1185">Reference proteome</keyword>
<keyword evidence="2" id="KW-0408">Iron</keyword>
<accession>B0N6B5</accession>
<gene>
    <name evidence="5" type="ORF">CLORAM_02136</name>
</gene>
<dbReference type="InterPro" id="IPR017900">
    <property type="entry name" value="4Fe4S_Fe_S_CS"/>
</dbReference>
<evidence type="ECO:0000313" key="5">
    <source>
        <dbReference type="EMBL" id="EDS17353.1"/>
    </source>
</evidence>
<dbReference type="SUPFAM" id="SSF51430">
    <property type="entry name" value="NAD(P)-linked oxidoreductase"/>
    <property type="match status" value="1"/>
</dbReference>
<evidence type="ECO:0000313" key="6">
    <source>
        <dbReference type="Proteomes" id="UP000005798"/>
    </source>
</evidence>
<comment type="caution">
    <text evidence="5">The sequence shown here is derived from an EMBL/GenBank/DDBJ whole genome shotgun (WGS) entry which is preliminary data.</text>
</comment>
<dbReference type="GO" id="GO:0051536">
    <property type="term" value="F:iron-sulfur cluster binding"/>
    <property type="evidence" value="ECO:0007669"/>
    <property type="project" value="UniProtKB-KW"/>
</dbReference>
<dbReference type="InterPro" id="IPR023210">
    <property type="entry name" value="NADP_OxRdtase_dom"/>
</dbReference>
<protein>
    <submittedName>
        <fullName evidence="5">4Fe-4S binding domain protein</fullName>
    </submittedName>
</protein>
<sequence length="400" mass="44877">MVDLKFTLGSTMYFEVVKVKYRELGRTGLKVSEIGLGCEGFMKMDTDQVKKFVAQASKMGINFIDFFSSNPHGRSAFGKAIAGKREKWIIEGHICTFWKNEQYLRTRKMDEVKAGFEDLLARLQTDYIDIGMIHYIDAKKDFEEVFNGEVIEYVKGLKKRGIIKHIGISSHNPLIAIEAVKTGLVDVILFSINPCYDMLPPSENVDDLWDDERYAEPLFNIDPVRQELYELCQTKGVALTVMKAFGGGDLLDEKLSPFKVKMTPLQCIHYCLTRPGVASIMAGSHSIKEMMEALAYEDASMVEKDFANVLANIPKHSFEGNCVYCGHCAPCVKGINIADVNKFADLCVAQGEVPETVREHYEVLAHHASECIECGVCIKNCPFNVKIIEKMKAAVAIFGY</sequence>
<dbReference type="Proteomes" id="UP000005798">
    <property type="component" value="Unassembled WGS sequence"/>
</dbReference>
<dbReference type="PROSITE" id="PS51379">
    <property type="entry name" value="4FE4S_FER_2"/>
    <property type="match status" value="1"/>
</dbReference>
<reference evidence="5" key="2">
    <citation type="submission" date="2014-06" db="EMBL/GenBank/DDBJ databases">
        <title>Draft genome sequence of Clostridium ramosum(DSM 1402).</title>
        <authorList>
            <person name="Sudarsanam P."/>
            <person name="Ley R."/>
            <person name="Guruge J."/>
            <person name="Turnbaugh P.J."/>
            <person name="Mahowald M."/>
            <person name="Liep D."/>
            <person name="Gordon J."/>
        </authorList>
    </citation>
    <scope>NUCLEOTIDE SEQUENCE</scope>
    <source>
        <strain evidence="5">DSM 1402</strain>
    </source>
</reference>
<dbReference type="PROSITE" id="PS00198">
    <property type="entry name" value="4FE4S_FER_1"/>
    <property type="match status" value="1"/>
</dbReference>
<dbReference type="AlphaFoldDB" id="B0N6B5"/>
<reference evidence="5" key="1">
    <citation type="submission" date="2007-11" db="EMBL/GenBank/DDBJ databases">
        <authorList>
            <person name="Fulton L."/>
            <person name="Clifton S."/>
            <person name="Fulton B."/>
            <person name="Xu J."/>
            <person name="Minx P."/>
            <person name="Pepin K.H."/>
            <person name="Johnson M."/>
            <person name="Thiruvilangam P."/>
            <person name="Bhonagiri V."/>
            <person name="Nash W.E."/>
            <person name="Mardis E.R."/>
            <person name="Wilson R.K."/>
        </authorList>
    </citation>
    <scope>NUCLEOTIDE SEQUENCE [LARGE SCALE GENOMIC DNA]</scope>
    <source>
        <strain evidence="5">DSM 1402</strain>
    </source>
</reference>
<evidence type="ECO:0000256" key="3">
    <source>
        <dbReference type="ARBA" id="ARBA00023014"/>
    </source>
</evidence>